<reference evidence="1 2" key="1">
    <citation type="journal article" date="2018" name="Front. Microbiol.">
        <title>Hydrolytic Capabilities as a Key to Environmental Success: Chitinolytic and Cellulolytic Acidobacteria From Acidic Sub-arctic Soils and Boreal Peatlands.</title>
        <authorList>
            <person name="Belova S.E."/>
            <person name="Ravin N.V."/>
            <person name="Pankratov T.A."/>
            <person name="Rakitin A.L."/>
            <person name="Ivanova A.A."/>
            <person name="Beletsky A.V."/>
            <person name="Mardanov A.V."/>
            <person name="Sinninghe Damste J.S."/>
            <person name="Dedysh S.N."/>
        </authorList>
    </citation>
    <scope>NUCLEOTIDE SEQUENCE [LARGE SCALE GENOMIC DNA]</scope>
    <source>
        <strain evidence="1 2">SBC82</strain>
    </source>
</reference>
<dbReference type="KEGG" id="abas:ACPOL_6048"/>
<keyword evidence="2" id="KW-1185">Reference proteome</keyword>
<accession>A0A2Z5G7P6</accession>
<dbReference type="AlphaFoldDB" id="A0A2Z5G7P6"/>
<gene>
    <name evidence="1" type="ORF">ACPOL_6048</name>
</gene>
<dbReference type="Proteomes" id="UP000253606">
    <property type="component" value="Chromosome"/>
</dbReference>
<proteinExistence type="predicted"/>
<protein>
    <submittedName>
        <fullName evidence="1">Uncharacterized protein</fullName>
    </submittedName>
</protein>
<organism evidence="1 2">
    <name type="scientific">Acidisarcina polymorpha</name>
    <dbReference type="NCBI Taxonomy" id="2211140"/>
    <lineage>
        <taxon>Bacteria</taxon>
        <taxon>Pseudomonadati</taxon>
        <taxon>Acidobacteriota</taxon>
        <taxon>Terriglobia</taxon>
        <taxon>Terriglobales</taxon>
        <taxon>Acidobacteriaceae</taxon>
        <taxon>Acidisarcina</taxon>
    </lineage>
</organism>
<evidence type="ECO:0000313" key="1">
    <source>
        <dbReference type="EMBL" id="AXC15292.1"/>
    </source>
</evidence>
<name>A0A2Z5G7P6_9BACT</name>
<evidence type="ECO:0000313" key="2">
    <source>
        <dbReference type="Proteomes" id="UP000253606"/>
    </source>
</evidence>
<dbReference type="EMBL" id="CP030840">
    <property type="protein sequence ID" value="AXC15292.1"/>
    <property type="molecule type" value="Genomic_DNA"/>
</dbReference>
<sequence>MQRESCGSDFIEKLLVGFHCGQDGQQFWNFRCRIHGYPGAAFVEDVMGLE</sequence>